<dbReference type="SUPFAM" id="SSF52172">
    <property type="entry name" value="CheY-like"/>
    <property type="match status" value="1"/>
</dbReference>
<proteinExistence type="predicted"/>
<keyword evidence="2" id="KW-1185">Reference proteome</keyword>
<dbReference type="RefSeq" id="WP_215618348.1">
    <property type="nucleotide sequence ID" value="NZ_JADOER010000008.1"/>
</dbReference>
<accession>A0ABS5Y4A7</accession>
<name>A0ABS5Y4A7_9CYAN</name>
<dbReference type="EMBL" id="JADOER010000008">
    <property type="protein sequence ID" value="MBT9312451.1"/>
    <property type="molecule type" value="Genomic_DNA"/>
</dbReference>
<evidence type="ECO:0000313" key="1">
    <source>
        <dbReference type="EMBL" id="MBT9312451.1"/>
    </source>
</evidence>
<dbReference type="InterPro" id="IPR011006">
    <property type="entry name" value="CheY-like_superfamily"/>
</dbReference>
<evidence type="ECO:0008006" key="3">
    <source>
        <dbReference type="Google" id="ProtNLM"/>
    </source>
</evidence>
<protein>
    <recommendedName>
        <fullName evidence="3">Response regulatory domain-containing protein</fullName>
    </recommendedName>
</protein>
<gene>
    <name evidence="1" type="ORF">IXB28_09560</name>
</gene>
<dbReference type="Gene3D" id="3.40.50.2300">
    <property type="match status" value="1"/>
</dbReference>
<organism evidence="1 2">
    <name type="scientific">Leptothoe kymatousa TAU-MAC 1615</name>
    <dbReference type="NCBI Taxonomy" id="2364775"/>
    <lineage>
        <taxon>Bacteria</taxon>
        <taxon>Bacillati</taxon>
        <taxon>Cyanobacteriota</taxon>
        <taxon>Cyanophyceae</taxon>
        <taxon>Nodosilineales</taxon>
        <taxon>Cymatolegaceae</taxon>
        <taxon>Leptothoe</taxon>
        <taxon>Leptothoe kymatousa</taxon>
    </lineage>
</organism>
<evidence type="ECO:0000313" key="2">
    <source>
        <dbReference type="Proteomes" id="UP001196661"/>
    </source>
</evidence>
<comment type="caution">
    <text evidence="1">The sequence shown here is derived from an EMBL/GenBank/DDBJ whole genome shotgun (WGS) entry which is preliminary data.</text>
</comment>
<sequence>MKAIAIVGGANQPETLLADLLHWHGLSVFQVESGETLLPLLSFISPELIIVESLPATEVQSVCDRIKRSAVVGRVPVLVCSDCGGSQSAEQADAYLCGSYTAEDVFAYIQALRPLGETMYSQLATSAWVDS</sequence>
<reference evidence="1 2" key="1">
    <citation type="journal article" date="2021" name="Mar. Drugs">
        <title>Genome Reduction and Secondary Metabolism of the Marine Sponge-Associated Cyanobacterium Leptothoe.</title>
        <authorList>
            <person name="Konstantinou D."/>
            <person name="Popin R.V."/>
            <person name="Fewer D.P."/>
            <person name="Sivonen K."/>
            <person name="Gkelis S."/>
        </authorList>
    </citation>
    <scope>NUCLEOTIDE SEQUENCE [LARGE SCALE GENOMIC DNA]</scope>
    <source>
        <strain evidence="1 2">TAU-MAC 1615</strain>
    </source>
</reference>
<dbReference type="Proteomes" id="UP001196661">
    <property type="component" value="Unassembled WGS sequence"/>
</dbReference>